<dbReference type="CDD" id="cd00293">
    <property type="entry name" value="USP-like"/>
    <property type="match status" value="1"/>
</dbReference>
<dbReference type="SUPFAM" id="SSF52402">
    <property type="entry name" value="Adenine nucleotide alpha hydrolases-like"/>
    <property type="match status" value="2"/>
</dbReference>
<dbReference type="Gene3D" id="3.40.50.12370">
    <property type="match status" value="1"/>
</dbReference>
<protein>
    <submittedName>
        <fullName evidence="2">Uncharacterized protein</fullName>
    </submittedName>
</protein>
<gene>
    <name evidence="2" type="ORF">CAK95_13695</name>
</gene>
<dbReference type="AlphaFoldDB" id="A0A1W6ZRL3"/>
<dbReference type="OrthoDB" id="9804721at2"/>
<dbReference type="PANTHER" id="PTHR46268">
    <property type="entry name" value="STRESS RESPONSE PROTEIN NHAX"/>
    <property type="match status" value="1"/>
</dbReference>
<evidence type="ECO:0000313" key="2">
    <source>
        <dbReference type="EMBL" id="ARQ00020.1"/>
    </source>
</evidence>
<dbReference type="InterPro" id="IPR006016">
    <property type="entry name" value="UspA"/>
</dbReference>
<dbReference type="RefSeq" id="WP_086088420.1">
    <property type="nucleotide sequence ID" value="NZ_CP021112.1"/>
</dbReference>
<keyword evidence="3" id="KW-1185">Reference proteome</keyword>
<accession>A0A1W6ZRL3</accession>
<dbReference type="PANTHER" id="PTHR46268:SF15">
    <property type="entry name" value="UNIVERSAL STRESS PROTEIN HP_0031"/>
    <property type="match status" value="1"/>
</dbReference>
<proteinExistence type="inferred from homology"/>
<sequence length="276" mass="29118">MIKDIVVNLALGAETDPACRYAISLAEAYNAHITGVAFAYEPPWPPSIMEGAVIDVYRTAKDDQQKKAKEAVARFERSTKQSQLSAQPLVIEASLLAATDAFAALGRTSDLVVVGQAEPDGSAAAQDMVEAALFASGRPTLIVPYIQKSGFSVDDVLCCWDGSRAAARAIGDSLPLLKKAKSVKVLTVVTGKFDEKDVSGADVATHLARHGINTEVVRIPAADIDVANAILSHAADTDASMIVMGGFGHSRLREFVLGGATRGLLQSMTIPTLMSH</sequence>
<evidence type="ECO:0000256" key="1">
    <source>
        <dbReference type="ARBA" id="ARBA00008791"/>
    </source>
</evidence>
<dbReference type="KEGG" id="psin:CAK95_13695"/>
<reference evidence="2 3" key="1">
    <citation type="submission" date="2017-05" db="EMBL/GenBank/DDBJ databases">
        <title>Full genome sequence of Pseudorhodoplanes sinuspersici.</title>
        <authorList>
            <person name="Dastgheib S.M.M."/>
            <person name="Shavandi M."/>
            <person name="Tirandaz H."/>
        </authorList>
    </citation>
    <scope>NUCLEOTIDE SEQUENCE [LARGE SCALE GENOMIC DNA]</scope>
    <source>
        <strain evidence="2 3">RIPI110</strain>
    </source>
</reference>
<dbReference type="STRING" id="1235591.CAK95_13695"/>
<evidence type="ECO:0000313" key="3">
    <source>
        <dbReference type="Proteomes" id="UP000194137"/>
    </source>
</evidence>
<organism evidence="2 3">
    <name type="scientific">Pseudorhodoplanes sinuspersici</name>
    <dbReference type="NCBI Taxonomy" id="1235591"/>
    <lineage>
        <taxon>Bacteria</taxon>
        <taxon>Pseudomonadati</taxon>
        <taxon>Pseudomonadota</taxon>
        <taxon>Alphaproteobacteria</taxon>
        <taxon>Hyphomicrobiales</taxon>
        <taxon>Pseudorhodoplanes</taxon>
    </lineage>
</organism>
<dbReference type="EMBL" id="CP021112">
    <property type="protein sequence ID" value="ARQ00020.1"/>
    <property type="molecule type" value="Genomic_DNA"/>
</dbReference>
<dbReference type="Proteomes" id="UP000194137">
    <property type="component" value="Chromosome"/>
</dbReference>
<comment type="similarity">
    <text evidence="1">Belongs to the universal stress protein A family.</text>
</comment>
<name>A0A1W6ZRL3_9HYPH</name>
<dbReference type="Pfam" id="PF00582">
    <property type="entry name" value="Usp"/>
    <property type="match status" value="1"/>
</dbReference>